<keyword evidence="1" id="KW-0732">Signal</keyword>
<accession>A0ABM8YZP0</accession>
<keyword evidence="4" id="KW-1185">Reference proteome</keyword>
<protein>
    <recommendedName>
        <fullName evidence="2">DUF4399 domain-containing protein</fullName>
    </recommendedName>
</protein>
<dbReference type="InterPro" id="IPR025512">
    <property type="entry name" value="DUF4399"/>
</dbReference>
<dbReference type="Proteomes" id="UP000839052">
    <property type="component" value="Chromosome"/>
</dbReference>
<dbReference type="Pfam" id="PF14347">
    <property type="entry name" value="DUF4399"/>
    <property type="match status" value="1"/>
</dbReference>
<feature type="chain" id="PRO_5045508838" description="DUF4399 domain-containing protein" evidence="1">
    <location>
        <begin position="25"/>
        <end position="145"/>
    </location>
</feature>
<name>A0ABM8YZP0_9PROT</name>
<feature type="domain" description="DUF4399" evidence="2">
    <location>
        <begin position="54"/>
        <end position="144"/>
    </location>
</feature>
<proteinExistence type="predicted"/>
<reference evidence="3 4" key="1">
    <citation type="submission" date="2021-10" db="EMBL/GenBank/DDBJ databases">
        <authorList>
            <person name="Koch H."/>
        </authorList>
    </citation>
    <scope>NUCLEOTIDE SEQUENCE [LARGE SCALE GENOMIC DNA]</scope>
    <source>
        <strain evidence="3">6680</strain>
    </source>
</reference>
<organism evidence="3 4">
    <name type="scientific">Candidatus Nitrotoga arctica</name>
    <dbReference type="NCBI Taxonomy" id="453162"/>
    <lineage>
        <taxon>Bacteria</taxon>
        <taxon>Pseudomonadati</taxon>
        <taxon>Pseudomonadota</taxon>
        <taxon>Betaproteobacteria</taxon>
        <taxon>Nitrosomonadales</taxon>
        <taxon>Gallionellaceae</taxon>
        <taxon>Candidatus Nitrotoga</taxon>
    </lineage>
</organism>
<feature type="signal peptide" evidence="1">
    <location>
        <begin position="1"/>
        <end position="24"/>
    </location>
</feature>
<gene>
    <name evidence="3" type="ORF">NTG6680_1768</name>
</gene>
<evidence type="ECO:0000256" key="1">
    <source>
        <dbReference type="SAM" id="SignalP"/>
    </source>
</evidence>
<evidence type="ECO:0000313" key="4">
    <source>
        <dbReference type="Proteomes" id="UP000839052"/>
    </source>
</evidence>
<dbReference type="EMBL" id="OU912926">
    <property type="protein sequence ID" value="CAG9933021.1"/>
    <property type="molecule type" value="Genomic_DNA"/>
</dbReference>
<evidence type="ECO:0000259" key="2">
    <source>
        <dbReference type="Pfam" id="PF14347"/>
    </source>
</evidence>
<sequence>MRLKLALPIFILFSSVGYVHNVLANDHDIKQSPEQRVYFIEPKDGAVVGNEVKVVMGVQGMEIKPAGAVVENTGHHHLLIDAQQQLNAGEAVPTGSDKHLHFGKGQTETSIKLAPGVHTLTLQFANGAHVSYGEKMRSTISVTAK</sequence>
<evidence type="ECO:0000313" key="3">
    <source>
        <dbReference type="EMBL" id="CAG9933021.1"/>
    </source>
</evidence>
<dbReference type="RefSeq" id="WP_239796874.1">
    <property type="nucleotide sequence ID" value="NZ_OU912926.1"/>
</dbReference>